<keyword evidence="1" id="KW-1133">Transmembrane helix</keyword>
<name>X1NKZ8_9ZZZZ</name>
<dbReference type="EMBL" id="BARV01022335">
    <property type="protein sequence ID" value="GAI19364.1"/>
    <property type="molecule type" value="Genomic_DNA"/>
</dbReference>
<comment type="caution">
    <text evidence="2">The sequence shown here is derived from an EMBL/GenBank/DDBJ whole genome shotgun (WGS) entry which is preliminary data.</text>
</comment>
<evidence type="ECO:0000256" key="1">
    <source>
        <dbReference type="SAM" id="Phobius"/>
    </source>
</evidence>
<sequence length="94" mass="10438">MKTLNPAPKFLIYAVFRAVRYPRTPITYFYCSKCKVRFPASSSECPKCGDKVGESPDPRRESPVPWYGSVILIVGGALIWGWSAACHIAGIDEL</sequence>
<organism evidence="2">
    <name type="scientific">marine sediment metagenome</name>
    <dbReference type="NCBI Taxonomy" id="412755"/>
    <lineage>
        <taxon>unclassified sequences</taxon>
        <taxon>metagenomes</taxon>
        <taxon>ecological metagenomes</taxon>
    </lineage>
</organism>
<dbReference type="AlphaFoldDB" id="X1NKZ8"/>
<accession>X1NKZ8</accession>
<gene>
    <name evidence="2" type="ORF">S06H3_36841</name>
</gene>
<feature type="transmembrane region" description="Helical" evidence="1">
    <location>
        <begin position="66"/>
        <end position="91"/>
    </location>
</feature>
<evidence type="ECO:0008006" key="3">
    <source>
        <dbReference type="Google" id="ProtNLM"/>
    </source>
</evidence>
<feature type="non-terminal residue" evidence="2">
    <location>
        <position position="94"/>
    </location>
</feature>
<proteinExistence type="predicted"/>
<protein>
    <recommendedName>
        <fullName evidence="3">Zinc-ribbon domain-containing protein</fullName>
    </recommendedName>
</protein>
<keyword evidence="1" id="KW-0812">Transmembrane</keyword>
<keyword evidence="1" id="KW-0472">Membrane</keyword>
<evidence type="ECO:0000313" key="2">
    <source>
        <dbReference type="EMBL" id="GAI19364.1"/>
    </source>
</evidence>
<reference evidence="2" key="1">
    <citation type="journal article" date="2014" name="Front. Microbiol.">
        <title>High frequency of phylogenetically diverse reductive dehalogenase-homologous genes in deep subseafloor sedimentary metagenomes.</title>
        <authorList>
            <person name="Kawai M."/>
            <person name="Futagami T."/>
            <person name="Toyoda A."/>
            <person name="Takaki Y."/>
            <person name="Nishi S."/>
            <person name="Hori S."/>
            <person name="Arai W."/>
            <person name="Tsubouchi T."/>
            <person name="Morono Y."/>
            <person name="Uchiyama I."/>
            <person name="Ito T."/>
            <person name="Fujiyama A."/>
            <person name="Inagaki F."/>
            <person name="Takami H."/>
        </authorList>
    </citation>
    <scope>NUCLEOTIDE SEQUENCE</scope>
    <source>
        <strain evidence="2">Expedition CK06-06</strain>
    </source>
</reference>